<keyword evidence="1" id="KW-0472">Membrane</keyword>
<protein>
    <submittedName>
        <fullName evidence="2">LANO_0B04654g1_1</fullName>
    </submittedName>
</protein>
<gene>
    <name evidence="2" type="ORF">LANO_0B04654G</name>
</gene>
<feature type="transmembrane region" description="Helical" evidence="1">
    <location>
        <begin position="63"/>
        <end position="82"/>
    </location>
</feature>
<keyword evidence="1" id="KW-0812">Transmembrane</keyword>
<evidence type="ECO:0000313" key="2">
    <source>
        <dbReference type="EMBL" id="SCU81951.1"/>
    </source>
</evidence>
<keyword evidence="3" id="KW-1185">Reference proteome</keyword>
<dbReference type="AlphaFoldDB" id="A0A1G4IXT2"/>
<name>A0A1G4IXT2_9SACH</name>
<accession>A0A1G4IXT2</accession>
<dbReference type="Proteomes" id="UP000189911">
    <property type="component" value="Chromosome B"/>
</dbReference>
<evidence type="ECO:0000313" key="3">
    <source>
        <dbReference type="Proteomes" id="UP000189911"/>
    </source>
</evidence>
<reference evidence="3" key="1">
    <citation type="submission" date="2016-03" db="EMBL/GenBank/DDBJ databases">
        <authorList>
            <person name="Devillers Hugo."/>
        </authorList>
    </citation>
    <scope>NUCLEOTIDE SEQUENCE [LARGE SCALE GENOMIC DNA]</scope>
</reference>
<evidence type="ECO:0000256" key="1">
    <source>
        <dbReference type="SAM" id="Phobius"/>
    </source>
</evidence>
<organism evidence="2 3">
    <name type="scientific">Lachancea nothofagi CBS 11611</name>
    <dbReference type="NCBI Taxonomy" id="1266666"/>
    <lineage>
        <taxon>Eukaryota</taxon>
        <taxon>Fungi</taxon>
        <taxon>Dikarya</taxon>
        <taxon>Ascomycota</taxon>
        <taxon>Saccharomycotina</taxon>
        <taxon>Saccharomycetes</taxon>
        <taxon>Saccharomycetales</taxon>
        <taxon>Saccharomycetaceae</taxon>
        <taxon>Lachancea</taxon>
    </lineage>
</organism>
<feature type="transmembrane region" description="Helical" evidence="1">
    <location>
        <begin position="94"/>
        <end position="118"/>
    </location>
</feature>
<feature type="transmembrane region" description="Helical" evidence="1">
    <location>
        <begin position="144"/>
        <end position="170"/>
    </location>
</feature>
<keyword evidence="1" id="KW-1133">Transmembrane helix</keyword>
<dbReference type="OrthoDB" id="10561748at2759"/>
<proteinExistence type="predicted"/>
<dbReference type="EMBL" id="LT598450">
    <property type="protein sequence ID" value="SCU81951.1"/>
    <property type="molecule type" value="Genomic_DNA"/>
</dbReference>
<sequence length="212" mass="24224">MTCVQFVTSSDRLSSPSCKWDRTGVINMNTRYPVAITCDLLVIYILTIYTAPFENVTNRSSLFFYRSLYDIFAFFLCSVLCISIRDYCQPWTKLGLGVLFIVTLLGSLFSSFSLLLVLKTVYTGGTFTLLHHGKNEHYSVTNRIVLASFILFFSWILSFLFSIAWFSSLVGDQIDEKTQKVSTHQLSDYKMLEAIHGRPPTYKNAVHNETLQ</sequence>
<feature type="transmembrane region" description="Helical" evidence="1">
    <location>
        <begin position="32"/>
        <end position="51"/>
    </location>
</feature>